<sequence>MATGIGAARLTDLLGAAGVFSGQVPRQPVAAGPPAVPATVLAALAAAGPEARARVLDPLGRDGDVPRPGRPAPLLLPELVPGLPGGPTAGRPGSPARQVDATTCGAAVLVMLRLAGDAASALALAVDPRGAWEAFARRQREVHARARRLWPGRLGTPPWGAAREARYGPLRGKRPGAGPVRYTHRVVRRSEPPEGPRSVLAAALASAGAGIPVPLYTGGDLRGGVSTAVPRHVVLLTAVRPTDAGPVATVYEPSSGALHAVPVDALRAPGTDDADRVARRRALGGWPHVVWALLPREERGSGTAWGT</sequence>
<evidence type="ECO:0000256" key="1">
    <source>
        <dbReference type="SAM" id="MobiDB-lite"/>
    </source>
</evidence>
<dbReference type="RefSeq" id="WP_171782704.1">
    <property type="nucleotide sequence ID" value="NZ_JABEZU010000001.1"/>
</dbReference>
<evidence type="ECO:0000313" key="3">
    <source>
        <dbReference type="Proteomes" id="UP000757540"/>
    </source>
</evidence>
<protein>
    <submittedName>
        <fullName evidence="2">Uncharacterized protein</fullName>
    </submittedName>
</protein>
<reference evidence="2 3" key="1">
    <citation type="submission" date="2020-05" db="EMBL/GenBank/DDBJ databases">
        <title>Genomic Encyclopedia of Type Strains, Phase III (KMG-III): the genomes of soil and plant-associated and newly described type strains.</title>
        <authorList>
            <person name="Whitman W."/>
        </authorList>
    </citation>
    <scope>NUCLEOTIDE SEQUENCE [LARGE SCALE GENOMIC DNA]</scope>
    <source>
        <strain evidence="2 3">KCTC 19046</strain>
    </source>
</reference>
<proteinExistence type="predicted"/>
<accession>A0ABX2A4J3</accession>
<dbReference type="Proteomes" id="UP000757540">
    <property type="component" value="Unassembled WGS sequence"/>
</dbReference>
<evidence type="ECO:0000313" key="2">
    <source>
        <dbReference type="EMBL" id="NOV96538.1"/>
    </source>
</evidence>
<dbReference type="EMBL" id="JABEZU010000001">
    <property type="protein sequence ID" value="NOV96538.1"/>
    <property type="molecule type" value="Genomic_DNA"/>
</dbReference>
<comment type="caution">
    <text evidence="2">The sequence shown here is derived from an EMBL/GenBank/DDBJ whole genome shotgun (WGS) entry which is preliminary data.</text>
</comment>
<feature type="region of interest" description="Disordered" evidence="1">
    <location>
        <begin position="75"/>
        <end position="98"/>
    </location>
</feature>
<keyword evidence="3" id="KW-1185">Reference proteome</keyword>
<gene>
    <name evidence="2" type="ORF">HDG69_001091</name>
</gene>
<name>A0ABX2A4J3_9MICO</name>
<organism evidence="2 3">
    <name type="scientific">Isoptericola halotolerans</name>
    <dbReference type="NCBI Taxonomy" id="300560"/>
    <lineage>
        <taxon>Bacteria</taxon>
        <taxon>Bacillati</taxon>
        <taxon>Actinomycetota</taxon>
        <taxon>Actinomycetes</taxon>
        <taxon>Micrococcales</taxon>
        <taxon>Promicromonosporaceae</taxon>
        <taxon>Isoptericola</taxon>
    </lineage>
</organism>